<protein>
    <submittedName>
        <fullName evidence="1">Uncharacterized protein</fullName>
    </submittedName>
</protein>
<accession>A0A0B0PGM1</accession>
<dbReference type="EMBL" id="KN427324">
    <property type="protein sequence ID" value="KHG24067.1"/>
    <property type="molecule type" value="Genomic_DNA"/>
</dbReference>
<name>A0A0B0PGM1_GOSAR</name>
<gene>
    <name evidence="1" type="ORF">F383_07116</name>
</gene>
<organism evidence="1 2">
    <name type="scientific">Gossypium arboreum</name>
    <name type="common">Tree cotton</name>
    <name type="synonym">Gossypium nanking</name>
    <dbReference type="NCBI Taxonomy" id="29729"/>
    <lineage>
        <taxon>Eukaryota</taxon>
        <taxon>Viridiplantae</taxon>
        <taxon>Streptophyta</taxon>
        <taxon>Embryophyta</taxon>
        <taxon>Tracheophyta</taxon>
        <taxon>Spermatophyta</taxon>
        <taxon>Magnoliopsida</taxon>
        <taxon>eudicotyledons</taxon>
        <taxon>Gunneridae</taxon>
        <taxon>Pentapetalae</taxon>
        <taxon>rosids</taxon>
        <taxon>malvids</taxon>
        <taxon>Malvales</taxon>
        <taxon>Malvaceae</taxon>
        <taxon>Malvoideae</taxon>
        <taxon>Gossypium</taxon>
    </lineage>
</organism>
<dbReference type="Proteomes" id="UP000032142">
    <property type="component" value="Unassembled WGS sequence"/>
</dbReference>
<evidence type="ECO:0000313" key="1">
    <source>
        <dbReference type="EMBL" id="KHG24067.1"/>
    </source>
</evidence>
<evidence type="ECO:0000313" key="2">
    <source>
        <dbReference type="Proteomes" id="UP000032142"/>
    </source>
</evidence>
<proteinExistence type="predicted"/>
<reference evidence="2" key="1">
    <citation type="submission" date="2014-09" db="EMBL/GenBank/DDBJ databases">
        <authorList>
            <person name="Mudge J."/>
            <person name="Ramaraj T."/>
            <person name="Lindquist I.E."/>
            <person name="Bharti A.K."/>
            <person name="Sundararajan A."/>
            <person name="Cameron C.T."/>
            <person name="Woodward J.E."/>
            <person name="May G.D."/>
            <person name="Brubaker C."/>
            <person name="Broadhvest J."/>
            <person name="Wilkins T.A."/>
        </authorList>
    </citation>
    <scope>NUCLEOTIDE SEQUENCE</scope>
    <source>
        <strain evidence="2">cv. AKA8401</strain>
    </source>
</reference>
<keyword evidence="2" id="KW-1185">Reference proteome</keyword>
<sequence>MRALILLLQEL</sequence>